<dbReference type="HOGENOM" id="CLU_2510962_0_0_12"/>
<gene>
    <name evidence="1" type="ordered locus">Spico_0839</name>
</gene>
<reference evidence="2" key="1">
    <citation type="submission" date="2011-04" db="EMBL/GenBank/DDBJ databases">
        <title>The complete genome of Spirochaeta coccoides DSM 17374.</title>
        <authorList>
            <person name="Lucas S."/>
            <person name="Copeland A."/>
            <person name="Lapidus A."/>
            <person name="Bruce D."/>
            <person name="Goodwin L."/>
            <person name="Pitluck S."/>
            <person name="Peters L."/>
            <person name="Kyrpides N."/>
            <person name="Mavromatis K."/>
            <person name="Pagani I."/>
            <person name="Ivanova N."/>
            <person name="Ovchinnikova G."/>
            <person name="Lu M."/>
            <person name="Detter J.C."/>
            <person name="Tapia R."/>
            <person name="Han C."/>
            <person name="Land M."/>
            <person name="Hauser L."/>
            <person name="Markowitz V."/>
            <person name="Cheng J.-F."/>
            <person name="Hugenholtz P."/>
            <person name="Woyke T."/>
            <person name="Wu D."/>
            <person name="Spring S."/>
            <person name="Schroeder M."/>
            <person name="Brambilla E."/>
            <person name="Klenk H.-P."/>
            <person name="Eisen J.A."/>
        </authorList>
    </citation>
    <scope>NUCLEOTIDE SEQUENCE [LARGE SCALE GENOMIC DNA]</scope>
    <source>
        <strain evidence="2">ATCC BAA-1237 / DSM 17374 / SPN1</strain>
    </source>
</reference>
<sequence>MSGSIPAQSETQIMMLVEINQLDSGKSDKLLKGSDCWATGENRWHRFINHNVEVDQNQAAVFYNGLLVTGRGGQFFIIKPCLNTR</sequence>
<proteinExistence type="predicted"/>
<dbReference type="STRING" id="760011.Spico_0839"/>
<dbReference type="EMBL" id="CP002659">
    <property type="protein sequence ID" value="AEC02063.1"/>
    <property type="molecule type" value="Genomic_DNA"/>
</dbReference>
<protein>
    <submittedName>
        <fullName evidence="1">Uncharacterized protein</fullName>
    </submittedName>
</protein>
<name>F4GHV0_PARC1</name>
<organism evidence="1 2">
    <name type="scientific">Parasphaerochaeta coccoides (strain ATCC BAA-1237 / DSM 17374 / SPN1)</name>
    <name type="common">Sphaerochaeta coccoides</name>
    <dbReference type="NCBI Taxonomy" id="760011"/>
    <lineage>
        <taxon>Bacteria</taxon>
        <taxon>Pseudomonadati</taxon>
        <taxon>Spirochaetota</taxon>
        <taxon>Spirochaetia</taxon>
        <taxon>Spirochaetales</taxon>
        <taxon>Sphaerochaetaceae</taxon>
        <taxon>Parasphaerochaeta</taxon>
    </lineage>
</organism>
<dbReference type="AlphaFoldDB" id="F4GHV0"/>
<dbReference type="RefSeq" id="WP_013739459.1">
    <property type="nucleotide sequence ID" value="NC_015436.1"/>
</dbReference>
<reference evidence="1 2" key="2">
    <citation type="journal article" date="2012" name="Stand. Genomic Sci.">
        <title>Complete genome sequence of the termite hindgut bacterium Spirochaeta coccoides type strain (SPN1(T)), reclassification in the genus Sphaerochaeta as Sphaerochaeta coccoides comb. nov. and emendations of the family Spirochaetaceae and the genus Sphaerochaeta.</title>
        <authorList>
            <person name="Abt B."/>
            <person name="Han C."/>
            <person name="Scheuner C."/>
            <person name="Lu M."/>
            <person name="Lapidus A."/>
            <person name="Nolan M."/>
            <person name="Lucas S."/>
            <person name="Hammon N."/>
            <person name="Deshpande S."/>
            <person name="Cheng J.F."/>
            <person name="Tapia R."/>
            <person name="Goodwin L.A."/>
            <person name="Pitluck S."/>
            <person name="Liolios K."/>
            <person name="Pagani I."/>
            <person name="Ivanova N."/>
            <person name="Mavromatis K."/>
            <person name="Mikhailova N."/>
            <person name="Huntemann M."/>
            <person name="Pati A."/>
            <person name="Chen A."/>
            <person name="Palaniappan K."/>
            <person name="Land M."/>
            <person name="Hauser L."/>
            <person name="Brambilla E.M."/>
            <person name="Rohde M."/>
            <person name="Spring S."/>
            <person name="Gronow S."/>
            <person name="Goker M."/>
            <person name="Woyke T."/>
            <person name="Bristow J."/>
            <person name="Eisen J.A."/>
            <person name="Markowitz V."/>
            <person name="Hugenholtz P."/>
            <person name="Kyrpides N.C."/>
            <person name="Klenk H.P."/>
            <person name="Detter J.C."/>
        </authorList>
    </citation>
    <scope>NUCLEOTIDE SEQUENCE [LARGE SCALE GENOMIC DNA]</scope>
    <source>
        <strain evidence="2">ATCC BAA-1237 / DSM 17374 / SPN1</strain>
    </source>
</reference>
<dbReference type="KEGG" id="scc:Spico_0839"/>
<evidence type="ECO:0000313" key="2">
    <source>
        <dbReference type="Proteomes" id="UP000007939"/>
    </source>
</evidence>
<dbReference type="Proteomes" id="UP000007939">
    <property type="component" value="Chromosome"/>
</dbReference>
<keyword evidence="2" id="KW-1185">Reference proteome</keyword>
<evidence type="ECO:0000313" key="1">
    <source>
        <dbReference type="EMBL" id="AEC02063.1"/>
    </source>
</evidence>
<accession>F4GHV0</accession>